<evidence type="ECO:0000313" key="12">
    <source>
        <dbReference type="Ensembl" id="ENSTMTP00000021323.1"/>
    </source>
</evidence>
<dbReference type="PANTHER" id="PTHR26450">
    <property type="entry name" value="OLFACTORY RECEPTOR 56B1-RELATED"/>
    <property type="match status" value="1"/>
</dbReference>
<keyword evidence="5 10" id="KW-0552">Olfaction</keyword>
<evidence type="ECO:0000256" key="3">
    <source>
        <dbReference type="ARBA" id="ARBA00022606"/>
    </source>
</evidence>
<keyword evidence="10" id="KW-1003">Cell membrane</keyword>
<comment type="function">
    <text evidence="1">Odorant receptor.</text>
</comment>
<dbReference type="AlphaFoldDB" id="A0A674JKS3"/>
<dbReference type="SUPFAM" id="SSF81321">
    <property type="entry name" value="Family A G protein-coupled receptor-like"/>
    <property type="match status" value="1"/>
</dbReference>
<dbReference type="PANTHER" id="PTHR26450:SF32">
    <property type="entry name" value="OLFACTORY RECEPTOR 52B6"/>
    <property type="match status" value="1"/>
</dbReference>
<feature type="transmembrane region" description="Helical" evidence="10">
    <location>
        <begin position="80"/>
        <end position="98"/>
    </location>
</feature>
<evidence type="ECO:0000256" key="9">
    <source>
        <dbReference type="RuleBase" id="RU000688"/>
    </source>
</evidence>
<feature type="transmembrane region" description="Helical" evidence="10">
    <location>
        <begin position="224"/>
        <end position="246"/>
    </location>
</feature>
<feature type="transmembrane region" description="Helical" evidence="10">
    <location>
        <begin position="43"/>
        <end position="68"/>
    </location>
</feature>
<dbReference type="Gene3D" id="1.20.1070.10">
    <property type="entry name" value="Rhodopsin 7-helix transmembrane proteins"/>
    <property type="match status" value="1"/>
</dbReference>
<comment type="similarity">
    <text evidence="9">Belongs to the G-protein coupled receptor 1 family.</text>
</comment>
<dbReference type="PROSITE" id="PS00237">
    <property type="entry name" value="G_PROTEIN_RECEP_F1_1"/>
    <property type="match status" value="1"/>
</dbReference>
<evidence type="ECO:0000313" key="13">
    <source>
        <dbReference type="Proteomes" id="UP000472274"/>
    </source>
</evidence>
<evidence type="ECO:0000256" key="7">
    <source>
        <dbReference type="ARBA" id="ARBA00023136"/>
    </source>
</evidence>
<evidence type="ECO:0000256" key="10">
    <source>
        <dbReference type="RuleBase" id="RU363047"/>
    </source>
</evidence>
<evidence type="ECO:0000256" key="5">
    <source>
        <dbReference type="ARBA" id="ARBA00022725"/>
    </source>
</evidence>
<keyword evidence="9" id="KW-0297">G-protein coupled receptor</keyword>
<dbReference type="InterPro" id="IPR000276">
    <property type="entry name" value="GPCR_Rhodpsn"/>
</dbReference>
<evidence type="ECO:0000256" key="8">
    <source>
        <dbReference type="ARBA" id="ARBA00023224"/>
    </source>
</evidence>
<keyword evidence="6 10" id="KW-1133">Transmembrane helix</keyword>
<dbReference type="InterPro" id="IPR017452">
    <property type="entry name" value="GPCR_Rhodpsn_7TM"/>
</dbReference>
<sequence>MLCIFPGQTGHLASPRHIMSALNQTSFHPASFFLIGIPGMEELHIWISIPFSLMYIVTLFGNFTLLFVIVTERSLHEPMYLLLAMLAVSDLILSSSTVPKTLSIFWAHSKEISFDACLTQMLFTHISFIAESTILLAMAYDRYIAICDPLRYTTVLTHSVIAKIGLAALARSFCVMFPTLFLLWRLPYCGHNIMPHTYCEHMGIARLACADIAVNIWYGFTTTLLSPGLDVVLIVVSYVLILRAVFRLPSKDARLKAIGTCSSHICVIFMFYVPAFFTFFTHRFGHNVPHNVHILLANLYVLLPPMLNPIVYAVKTKLIWEKVVRMFSKAGQWC</sequence>
<feature type="domain" description="G-protein coupled receptors family 1 profile" evidence="11">
    <location>
        <begin position="61"/>
        <end position="312"/>
    </location>
</feature>
<dbReference type="InParanoid" id="A0A674JKS3"/>
<dbReference type="PRINTS" id="PR00237">
    <property type="entry name" value="GPCRRHODOPSN"/>
</dbReference>
<keyword evidence="3 10" id="KW-0716">Sensory transduction</keyword>
<accession>A0A674JKS3</accession>
<feature type="transmembrane region" description="Helical" evidence="10">
    <location>
        <begin position="118"/>
        <end position="140"/>
    </location>
</feature>
<protein>
    <recommendedName>
        <fullName evidence="10">Olfactory receptor</fullName>
    </recommendedName>
</protein>
<evidence type="ECO:0000256" key="6">
    <source>
        <dbReference type="ARBA" id="ARBA00022989"/>
    </source>
</evidence>
<dbReference type="Pfam" id="PF13853">
    <property type="entry name" value="7tm_4"/>
    <property type="match status" value="1"/>
</dbReference>
<keyword evidence="8 9" id="KW-0807">Transducer</keyword>
<dbReference type="InterPro" id="IPR050402">
    <property type="entry name" value="OR51/52/56-like"/>
</dbReference>
<proteinExistence type="inferred from homology"/>
<keyword evidence="7 10" id="KW-0472">Membrane</keyword>
<gene>
    <name evidence="12" type="primary">LOC112114743</name>
</gene>
<dbReference type="GO" id="GO:0004984">
    <property type="term" value="F:olfactory receptor activity"/>
    <property type="evidence" value="ECO:0007669"/>
    <property type="project" value="InterPro"/>
</dbReference>
<dbReference type="Proteomes" id="UP000472274">
    <property type="component" value="Unplaced"/>
</dbReference>
<reference evidence="12" key="2">
    <citation type="submission" date="2025-09" db="UniProtKB">
        <authorList>
            <consortium name="Ensembl"/>
        </authorList>
    </citation>
    <scope>IDENTIFICATION</scope>
</reference>
<feature type="transmembrane region" description="Helical" evidence="10">
    <location>
        <begin position="258"/>
        <end position="280"/>
    </location>
</feature>
<dbReference type="CDD" id="cd15221">
    <property type="entry name" value="7tmA_OR52B-like"/>
    <property type="match status" value="1"/>
</dbReference>
<feature type="transmembrane region" description="Helical" evidence="10">
    <location>
        <begin position="292"/>
        <end position="314"/>
    </location>
</feature>
<dbReference type="GeneTree" id="ENSGT01090000260043"/>
<dbReference type="GO" id="GO:0004930">
    <property type="term" value="F:G protein-coupled receptor activity"/>
    <property type="evidence" value="ECO:0007669"/>
    <property type="project" value="UniProtKB-KW"/>
</dbReference>
<dbReference type="GO" id="GO:0005886">
    <property type="term" value="C:plasma membrane"/>
    <property type="evidence" value="ECO:0007669"/>
    <property type="project" value="UniProtKB-SubCell"/>
</dbReference>
<dbReference type="FunFam" id="1.20.1070.10:FF:000006">
    <property type="entry name" value="Olfactory receptor"/>
    <property type="match status" value="1"/>
</dbReference>
<keyword evidence="13" id="KW-1185">Reference proteome</keyword>
<dbReference type="Ensembl" id="ENSTMTT00000022079.1">
    <property type="protein sequence ID" value="ENSTMTP00000021323.1"/>
    <property type="gene ID" value="ENSTMTG00000015575.1"/>
</dbReference>
<feature type="transmembrane region" description="Helical" evidence="10">
    <location>
        <begin position="160"/>
        <end position="184"/>
    </location>
</feature>
<keyword evidence="4 9" id="KW-0812">Transmembrane</keyword>
<dbReference type="InterPro" id="IPR000725">
    <property type="entry name" value="Olfact_rcpt"/>
</dbReference>
<evidence type="ECO:0000256" key="2">
    <source>
        <dbReference type="ARBA" id="ARBA00004141"/>
    </source>
</evidence>
<organism evidence="12 13">
    <name type="scientific">Terrapene triunguis</name>
    <name type="common">Three-toed box turtle</name>
    <dbReference type="NCBI Taxonomy" id="2587831"/>
    <lineage>
        <taxon>Eukaryota</taxon>
        <taxon>Metazoa</taxon>
        <taxon>Chordata</taxon>
        <taxon>Craniata</taxon>
        <taxon>Vertebrata</taxon>
        <taxon>Euteleostomi</taxon>
        <taxon>Archelosauria</taxon>
        <taxon>Testudinata</taxon>
        <taxon>Testudines</taxon>
        <taxon>Cryptodira</taxon>
        <taxon>Durocryptodira</taxon>
        <taxon>Testudinoidea</taxon>
        <taxon>Emydidae</taxon>
        <taxon>Terrapene</taxon>
    </lineage>
</organism>
<keyword evidence="9" id="KW-0675">Receptor</keyword>
<dbReference type="PROSITE" id="PS50262">
    <property type="entry name" value="G_PROTEIN_RECEP_F1_2"/>
    <property type="match status" value="1"/>
</dbReference>
<evidence type="ECO:0000259" key="11">
    <source>
        <dbReference type="PROSITE" id="PS50262"/>
    </source>
</evidence>
<evidence type="ECO:0000256" key="4">
    <source>
        <dbReference type="ARBA" id="ARBA00022692"/>
    </source>
</evidence>
<dbReference type="PRINTS" id="PR00245">
    <property type="entry name" value="OLFACTORYR"/>
</dbReference>
<name>A0A674JKS3_9SAUR</name>
<reference evidence="12" key="1">
    <citation type="submission" date="2025-08" db="UniProtKB">
        <authorList>
            <consortium name="Ensembl"/>
        </authorList>
    </citation>
    <scope>IDENTIFICATION</scope>
</reference>
<evidence type="ECO:0000256" key="1">
    <source>
        <dbReference type="ARBA" id="ARBA00002936"/>
    </source>
</evidence>
<comment type="subcellular location">
    <subcellularLocation>
        <location evidence="10">Cell membrane</location>
        <topology evidence="10">Multi-pass membrane protein</topology>
    </subcellularLocation>
    <subcellularLocation>
        <location evidence="2">Membrane</location>
        <topology evidence="2">Multi-pass membrane protein</topology>
    </subcellularLocation>
</comment>